<accession>F0SZU4</accession>
<dbReference type="Pfam" id="PF04122">
    <property type="entry name" value="CW_binding_2"/>
    <property type="match status" value="3"/>
</dbReference>
<dbReference type="RefSeq" id="WP_013626037.1">
    <property type="nucleotide sequence ID" value="NC_015172.1"/>
</dbReference>
<dbReference type="Gene3D" id="3.40.50.12090">
    <property type="match status" value="2"/>
</dbReference>
<dbReference type="InterPro" id="IPR032812">
    <property type="entry name" value="SbsA_Ig"/>
</dbReference>
<reference evidence="4 5" key="1">
    <citation type="journal article" date="2011" name="Stand. Genomic Sci.">
        <title>Complete genome sequence of Syntrophobotulus glycolicus type strain (FlGlyR).</title>
        <authorList>
            <person name="Han C."/>
            <person name="Mwirichia R."/>
            <person name="Chertkov O."/>
            <person name="Held B."/>
            <person name="Lapidus A."/>
            <person name="Nolan M."/>
            <person name="Lucas S."/>
            <person name="Hammon N."/>
            <person name="Deshpande S."/>
            <person name="Cheng J.F."/>
            <person name="Tapia R."/>
            <person name="Goodwin L."/>
            <person name="Pitluck S."/>
            <person name="Huntemann M."/>
            <person name="Liolios K."/>
            <person name="Ivanova N."/>
            <person name="Pagani I."/>
            <person name="Mavromatis K."/>
            <person name="Ovchinikova G."/>
            <person name="Pati A."/>
            <person name="Chen A."/>
            <person name="Palaniappan K."/>
            <person name="Land M."/>
            <person name="Hauser L."/>
            <person name="Brambilla E.M."/>
            <person name="Rohde M."/>
            <person name="Spring S."/>
            <person name="Sikorski J."/>
            <person name="Goker M."/>
            <person name="Woyke T."/>
            <person name="Bristow J."/>
            <person name="Eisen J.A."/>
            <person name="Markowitz V."/>
            <person name="Hugenholtz P."/>
            <person name="Kyrpides N.C."/>
            <person name="Klenk H.P."/>
            <person name="Detter J.C."/>
        </authorList>
    </citation>
    <scope>NUCLEOTIDE SEQUENCE [LARGE SCALE GENOMIC DNA]</scope>
    <source>
        <strain evidence="5">DSM 8271 / FlGlyR</strain>
    </source>
</reference>
<keyword evidence="5" id="KW-1185">Reference proteome</keyword>
<dbReference type="HOGENOM" id="CLU_268523_0_0_9"/>
<dbReference type="STRING" id="645991.Sgly_2996"/>
<dbReference type="eggNOG" id="COG4632">
    <property type="taxonomic scope" value="Bacteria"/>
</dbReference>
<dbReference type="KEGG" id="sgy:Sgly_2996"/>
<dbReference type="Gene3D" id="2.60.40.1220">
    <property type="match status" value="3"/>
</dbReference>
<feature type="signal peptide" evidence="2">
    <location>
        <begin position="1"/>
        <end position="26"/>
    </location>
</feature>
<feature type="chain" id="PRO_5003256785" evidence="2">
    <location>
        <begin position="27"/>
        <end position="1222"/>
    </location>
</feature>
<dbReference type="Pfam" id="PF13205">
    <property type="entry name" value="Big_5"/>
    <property type="match status" value="1"/>
</dbReference>
<protein>
    <submittedName>
        <fullName evidence="4">Cell wall binding repeat 2-containing protein</fullName>
    </submittedName>
</protein>
<dbReference type="InterPro" id="IPR051922">
    <property type="entry name" value="Bact_Sporulation_Assoc"/>
</dbReference>
<dbReference type="PANTHER" id="PTHR30032">
    <property type="entry name" value="N-ACETYLMURAMOYL-L-ALANINE AMIDASE-RELATED"/>
    <property type="match status" value="1"/>
</dbReference>
<evidence type="ECO:0000313" key="4">
    <source>
        <dbReference type="EMBL" id="ADY57265.1"/>
    </source>
</evidence>
<dbReference type="PANTHER" id="PTHR30032:SF8">
    <property type="entry name" value="GERMINATION-SPECIFIC N-ACETYLMURAMOYL-L-ALANINE AMIDASE"/>
    <property type="match status" value="1"/>
</dbReference>
<sequence>MIRTKKIAVLAIIAMVLMMLPVQVFAADDDTDRIYGKDRVETAIKISEAGWTTADTVILAPSANNNLVDALAVAPLAGQENAPILLTPVDALDASVKAKIVDLKAKKVILVGALTDAVKNEVAGISDVTVEVLKGADRWETTSLVNAKLSSPNGTFVVGYNAIPDALSAASYAAKNKYQIILAGVNGAVPEGQSVAGTSYILGGPTLVGDISGATRIYGQNRYETNNEVAKTLTYDYGKVFVANGVSLVDALSVAPFAAQTNSFVALADNNGVEAADGLAGKITSATKAIALGGPSVVSDTVKNSIFDTEDSGEFTIKSVTAPNLIQLQVTLSNTDYDEDDLTDVDNYDVEAVAKDDKDASNIEVAKAEVEGKTLTLTLIEPVKNESVGTLTVDDIITGEEVAFDNIKFSDHDIPTIKDVKVIGKDTVKFVFSEPISSLKDTSDEFDFDLDGKTYGVKEVVPVKNGFEANVKVYTSFKEGSLKVEVGNGLEDYAGFNIIPQTFDVDVVEDTQAPEVVGYKSAKAKEVTLIFNEDIQLESDEEEDFYHTNSSNEVSSISDDDIDGNELTLDFSENELPDGTAYVYIKSGAVSDLWDNENNSIKVQVQIDVDDVKPVVKKVEYKDSKITVTFSEKVDESTAEDTDNYTLVDEDGDNVGITSADLSTTSKKVDLTLRSTPDDGTYKLTIEDVEDQAGNEIEKVTKDVVVDDTDAPVLKGGKAYYDISGSRYRIYLEFDDKLATSGNYSVTDLYKYEVSTDSGSHFVNLGDEEEDDNIYAKIDLIDNGQTVRITTDYPFVTNAGALTAVNKIQIVGRIADVDGNYTTTAQMPASGGYSIEDKASRTVSILSAVAKSKTTIEVEFDGNLDKYNKSDFIVWKDTDGNDRKQSGETTVYTVEDIEKKSADKILITLDDDTKLPANPEVSGGEIKVGTVGSTKSENSYGVKLQPNLGIDSSTSPYDTSAYDAISVTDEINPSVKKLDNIDRNAEYTGSEKNGTNNKSDDIASVWAEYDSTLDSGNGGSLIHILFDEPVDAGTVGNFVVKRNSDKFVVNNVSTSGNTVTLTVFEGAKTATSKVDKNDTIDIGFIYDAEGNVTSTLKLKVEYPVTNIVAPTVPDALGSNSDVLSGTLLSLTKGKVLFTDNATTSNDTLVFTNLADNVTTITVTGAATTPATATVTGGVASVNIGDNNGSSSVVVTVTLTNAVGDSSTTTLTLKASDGTSNLD</sequence>
<proteinExistence type="predicted"/>
<dbReference type="InterPro" id="IPR007253">
    <property type="entry name" value="Cell_wall-bd_2"/>
</dbReference>
<gene>
    <name evidence="4" type="ordered locus">Sgly_2996</name>
</gene>
<name>F0SZU4_SYNGF</name>
<dbReference type="Proteomes" id="UP000007488">
    <property type="component" value="Chromosome"/>
</dbReference>
<dbReference type="AlphaFoldDB" id="F0SZU4"/>
<dbReference type="OrthoDB" id="1789587at2"/>
<organism evidence="4 5">
    <name type="scientific">Syntrophobotulus glycolicus (strain DSM 8271 / FlGlyR)</name>
    <dbReference type="NCBI Taxonomy" id="645991"/>
    <lineage>
        <taxon>Bacteria</taxon>
        <taxon>Bacillati</taxon>
        <taxon>Bacillota</taxon>
        <taxon>Clostridia</taxon>
        <taxon>Eubacteriales</taxon>
        <taxon>Desulfitobacteriaceae</taxon>
        <taxon>Syntrophobotulus</taxon>
    </lineage>
</organism>
<reference evidence="5" key="2">
    <citation type="submission" date="2011-02" db="EMBL/GenBank/DDBJ databases">
        <title>The complete genome of Syntrophobotulus glycolicus DSM 8271.</title>
        <authorList>
            <person name="Lucas S."/>
            <person name="Copeland A."/>
            <person name="Lapidus A."/>
            <person name="Bruce D."/>
            <person name="Goodwin L."/>
            <person name="Pitluck S."/>
            <person name="Kyrpides N."/>
            <person name="Mavromatis K."/>
            <person name="Pagani I."/>
            <person name="Ivanova N."/>
            <person name="Mikhailova N."/>
            <person name="Chertkov O."/>
            <person name="Held B."/>
            <person name="Detter J.C."/>
            <person name="Tapia R."/>
            <person name="Han C."/>
            <person name="Land M."/>
            <person name="Hauser L."/>
            <person name="Markowitz V."/>
            <person name="Cheng J.-F."/>
            <person name="Hugenholtz P."/>
            <person name="Woyke T."/>
            <person name="Wu D."/>
            <person name="Spring S."/>
            <person name="Schroeder M."/>
            <person name="Brambilla E."/>
            <person name="Klenk H.-P."/>
            <person name="Eisen J.A."/>
        </authorList>
    </citation>
    <scope>NUCLEOTIDE SEQUENCE [LARGE SCALE GENOMIC DNA]</scope>
    <source>
        <strain evidence="5">DSM 8271 / FlGlyR</strain>
    </source>
</reference>
<dbReference type="EMBL" id="CP002547">
    <property type="protein sequence ID" value="ADY57265.1"/>
    <property type="molecule type" value="Genomic_DNA"/>
</dbReference>
<evidence type="ECO:0000259" key="3">
    <source>
        <dbReference type="Pfam" id="PF13205"/>
    </source>
</evidence>
<keyword evidence="1 2" id="KW-0732">Signal</keyword>
<dbReference type="InterPro" id="IPR014755">
    <property type="entry name" value="Cu-Rt/internalin_Ig-like"/>
</dbReference>
<evidence type="ECO:0000313" key="5">
    <source>
        <dbReference type="Proteomes" id="UP000007488"/>
    </source>
</evidence>
<feature type="domain" description="SbsA Ig-like" evidence="3">
    <location>
        <begin position="607"/>
        <end position="697"/>
    </location>
</feature>
<evidence type="ECO:0000256" key="1">
    <source>
        <dbReference type="ARBA" id="ARBA00022729"/>
    </source>
</evidence>
<evidence type="ECO:0000256" key="2">
    <source>
        <dbReference type="SAM" id="SignalP"/>
    </source>
</evidence>